<accession>A0A9D9EAQ3</accession>
<dbReference type="EMBL" id="JADIMU010000058">
    <property type="protein sequence ID" value="MBO8443827.1"/>
    <property type="molecule type" value="Genomic_DNA"/>
</dbReference>
<evidence type="ECO:0000313" key="1">
    <source>
        <dbReference type="EMBL" id="MBO8443827.1"/>
    </source>
</evidence>
<comment type="caution">
    <text evidence="1">The sequence shown here is derived from an EMBL/GenBank/DDBJ whole genome shotgun (WGS) entry which is preliminary data.</text>
</comment>
<dbReference type="AlphaFoldDB" id="A0A9D9EAQ3"/>
<reference evidence="1" key="1">
    <citation type="submission" date="2020-10" db="EMBL/GenBank/DDBJ databases">
        <authorList>
            <person name="Gilroy R."/>
        </authorList>
    </citation>
    <scope>NUCLEOTIDE SEQUENCE</scope>
    <source>
        <strain evidence="1">11167</strain>
    </source>
</reference>
<organism evidence="1 2">
    <name type="scientific">Candidatus Aphodenecus pullistercoris</name>
    <dbReference type="NCBI Taxonomy" id="2840669"/>
    <lineage>
        <taxon>Bacteria</taxon>
        <taxon>Pseudomonadati</taxon>
        <taxon>Spirochaetota</taxon>
        <taxon>Spirochaetia</taxon>
        <taxon>Spirochaetales</taxon>
        <taxon>Candidatus Aphodenecus</taxon>
    </lineage>
</organism>
<reference evidence="1" key="2">
    <citation type="journal article" date="2021" name="PeerJ">
        <title>Extensive microbial diversity within the chicken gut microbiome revealed by metagenomics and culture.</title>
        <authorList>
            <person name="Gilroy R."/>
            <person name="Ravi A."/>
            <person name="Getino M."/>
            <person name="Pursley I."/>
            <person name="Horton D.L."/>
            <person name="Alikhan N.F."/>
            <person name="Baker D."/>
            <person name="Gharbi K."/>
            <person name="Hall N."/>
            <person name="Watson M."/>
            <person name="Adriaenssens E.M."/>
            <person name="Foster-Nyarko E."/>
            <person name="Jarju S."/>
            <person name="Secka A."/>
            <person name="Antonio M."/>
            <person name="Oren A."/>
            <person name="Chaudhuri R.R."/>
            <person name="La Ragione R."/>
            <person name="Hildebrand F."/>
            <person name="Pallen M.J."/>
        </authorList>
    </citation>
    <scope>NUCLEOTIDE SEQUENCE</scope>
    <source>
        <strain evidence="1">11167</strain>
    </source>
</reference>
<sequence length="62" mass="7018">NTLVILEVKRAQSRDDLEKLATQALAQLKDREYGSDLEDYSKVIGYGVAFYRKEALVKVLEG</sequence>
<evidence type="ECO:0000313" key="2">
    <source>
        <dbReference type="Proteomes" id="UP000823633"/>
    </source>
</evidence>
<name>A0A9D9EAQ3_9SPIR</name>
<feature type="non-terminal residue" evidence="1">
    <location>
        <position position="1"/>
    </location>
</feature>
<gene>
    <name evidence="1" type="ORF">IAC42_08765</name>
</gene>
<dbReference type="Proteomes" id="UP000823633">
    <property type="component" value="Unassembled WGS sequence"/>
</dbReference>
<protein>
    <submittedName>
        <fullName evidence="1">PD-(D/E)XK nuclease domain-containing protein</fullName>
    </submittedName>
</protein>
<proteinExistence type="predicted"/>